<evidence type="ECO:0000313" key="4">
    <source>
        <dbReference type="EMBL" id="MDI5962239.1"/>
    </source>
</evidence>
<feature type="domain" description="Acyl-CoA thioesterase-like N-terminal HotDog" evidence="2">
    <location>
        <begin position="31"/>
        <end position="113"/>
    </location>
</feature>
<feature type="region of interest" description="Disordered" evidence="1">
    <location>
        <begin position="27"/>
        <end position="46"/>
    </location>
</feature>
<dbReference type="InterPro" id="IPR042171">
    <property type="entry name" value="Acyl-CoA_hotdog"/>
</dbReference>
<sequence>MTSTADGAPQLPEGFYVRRSQDVYGSTSAVQGPWDPGSQHGGPPSALLASAIEERTGRPGLRIVRVSVDFLGPIPVGELSVAVRVLRPGRRVQLAEAELAHDGKVVAVARAWQHAVDAAPDAAAGTPDGAAPPLPAPVPDGGAMMSAFGYGRAIEWRTTAGSADEPGPGAVWARPRVPLIAGTAMTGLQRALVVADSANGISLSLPLDRFLSMPTSLNVGFLRHPAGPWVHMDARTDFSGDGVGLTRAELADDSGLLAVVSQPLLIAARG</sequence>
<reference evidence="4 5" key="1">
    <citation type="submission" date="2023-05" db="EMBL/GenBank/DDBJ databases">
        <title>Streptantibioticus silvisoli sp. nov., acidotolerant actinomycetes 1 from pine litter.</title>
        <authorList>
            <person name="Swiecimska M."/>
            <person name="Golinska P."/>
            <person name="Sangal V."/>
            <person name="Wachnowicz B."/>
            <person name="Goodfellow M."/>
        </authorList>
    </citation>
    <scope>NUCLEOTIDE SEQUENCE [LARGE SCALE GENOMIC DNA]</scope>
    <source>
        <strain evidence="4 5">SL54</strain>
    </source>
</reference>
<dbReference type="RefSeq" id="WP_271325744.1">
    <property type="nucleotide sequence ID" value="NZ_JAAGKO020000005.1"/>
</dbReference>
<evidence type="ECO:0000259" key="2">
    <source>
        <dbReference type="Pfam" id="PF13622"/>
    </source>
</evidence>
<dbReference type="Pfam" id="PF20789">
    <property type="entry name" value="4HBT_3C"/>
    <property type="match status" value="1"/>
</dbReference>
<dbReference type="Proteomes" id="UP001156398">
    <property type="component" value="Unassembled WGS sequence"/>
</dbReference>
<feature type="domain" description="Acyl-CoA thioesterase-like C-terminal" evidence="3">
    <location>
        <begin position="132"/>
        <end position="266"/>
    </location>
</feature>
<proteinExistence type="predicted"/>
<protein>
    <submittedName>
        <fullName evidence="4">Thioesterase family protein</fullName>
    </submittedName>
</protein>
<gene>
    <name evidence="4" type="ORF">POF43_005815</name>
</gene>
<accession>A0ABT6VW41</accession>
<organism evidence="4 5">
    <name type="scientific">Streptantibioticus silvisoli</name>
    <dbReference type="NCBI Taxonomy" id="2705255"/>
    <lineage>
        <taxon>Bacteria</taxon>
        <taxon>Bacillati</taxon>
        <taxon>Actinomycetota</taxon>
        <taxon>Actinomycetes</taxon>
        <taxon>Kitasatosporales</taxon>
        <taxon>Streptomycetaceae</taxon>
        <taxon>Streptantibioticus</taxon>
    </lineage>
</organism>
<dbReference type="SUPFAM" id="SSF54637">
    <property type="entry name" value="Thioesterase/thiol ester dehydrase-isomerase"/>
    <property type="match status" value="2"/>
</dbReference>
<dbReference type="EMBL" id="JAAGKO020000005">
    <property type="protein sequence ID" value="MDI5962239.1"/>
    <property type="molecule type" value="Genomic_DNA"/>
</dbReference>
<dbReference type="InterPro" id="IPR049449">
    <property type="entry name" value="TesB_ACOT8-like_N"/>
</dbReference>
<keyword evidence="5" id="KW-1185">Reference proteome</keyword>
<name>A0ABT6VW41_9ACTN</name>
<dbReference type="Pfam" id="PF13622">
    <property type="entry name" value="4HBT_3"/>
    <property type="match status" value="1"/>
</dbReference>
<evidence type="ECO:0000256" key="1">
    <source>
        <dbReference type="SAM" id="MobiDB-lite"/>
    </source>
</evidence>
<comment type="caution">
    <text evidence="4">The sequence shown here is derived from an EMBL/GenBank/DDBJ whole genome shotgun (WGS) entry which is preliminary data.</text>
</comment>
<dbReference type="InterPro" id="IPR029069">
    <property type="entry name" value="HotDog_dom_sf"/>
</dbReference>
<evidence type="ECO:0000313" key="5">
    <source>
        <dbReference type="Proteomes" id="UP001156398"/>
    </source>
</evidence>
<dbReference type="InterPro" id="IPR049450">
    <property type="entry name" value="ACOT8-like_C"/>
</dbReference>
<evidence type="ECO:0000259" key="3">
    <source>
        <dbReference type="Pfam" id="PF20789"/>
    </source>
</evidence>
<dbReference type="Gene3D" id="2.40.160.210">
    <property type="entry name" value="Acyl-CoA thioesterase, double hotdog domain"/>
    <property type="match status" value="1"/>
</dbReference>